<keyword evidence="2" id="KW-1185">Reference proteome</keyword>
<dbReference type="RefSeq" id="WP_020042579.1">
    <property type="nucleotide sequence ID" value="NZ_KE557283.1"/>
</dbReference>
<sequence>MNTLTQISLSILSTLMPEGFAPVGQSPVSVDGRDAVLVRAERETGRNAGLGGEHVSTVEADGQLLGYVRMTSAMAQPAELPSEETARSVAMSFLETHAPDLRQHHRVHWVAPHEETVTMDGETHTLTGMKVKMRATTTDRLWFWVIVGPGDEVMVFERDIYWITMPGRRRTEQWLHDSWLAERSEVPELVRGDTY</sequence>
<comment type="caution">
    <text evidence="1">The sequence shown here is derived from an EMBL/GenBank/DDBJ whole genome shotgun (WGS) entry which is preliminary data.</text>
</comment>
<evidence type="ECO:0000313" key="2">
    <source>
        <dbReference type="Proteomes" id="UP000015347"/>
    </source>
</evidence>
<evidence type="ECO:0000313" key="1">
    <source>
        <dbReference type="EMBL" id="EPX76392.1"/>
    </source>
</evidence>
<dbReference type="Proteomes" id="UP000015347">
    <property type="component" value="Unassembled WGS sequence"/>
</dbReference>
<dbReference type="eggNOG" id="ENOG5032U3P">
    <property type="taxonomic scope" value="Bacteria"/>
</dbReference>
<proteinExistence type="predicted"/>
<dbReference type="STRING" id="1123237.Salmuc_02894"/>
<dbReference type="HOGENOM" id="CLU_091677_0_0_5"/>
<dbReference type="AlphaFoldDB" id="S9Q8P7"/>
<organism evidence="1 2">
    <name type="scientific">Salipiger mucosus DSM 16094</name>
    <dbReference type="NCBI Taxonomy" id="1123237"/>
    <lineage>
        <taxon>Bacteria</taxon>
        <taxon>Pseudomonadati</taxon>
        <taxon>Pseudomonadota</taxon>
        <taxon>Alphaproteobacteria</taxon>
        <taxon>Rhodobacterales</taxon>
        <taxon>Roseobacteraceae</taxon>
        <taxon>Salipiger</taxon>
    </lineage>
</organism>
<dbReference type="EMBL" id="APVH01000050">
    <property type="protein sequence ID" value="EPX76392.1"/>
    <property type="molecule type" value="Genomic_DNA"/>
</dbReference>
<name>S9Q8P7_9RHOB</name>
<gene>
    <name evidence="1" type="ORF">Salmuc_02894</name>
</gene>
<protein>
    <submittedName>
        <fullName evidence="1">Uncharacterized protein</fullName>
    </submittedName>
</protein>
<reference evidence="2" key="1">
    <citation type="journal article" date="2014" name="Stand. Genomic Sci.">
        <title>Genome sequence of the exopolysaccharide-producing Salipiger mucosus type strain (DSM 16094(T)), a moderately halophilic member of the Roseobacter clade.</title>
        <authorList>
            <person name="Riedel T."/>
            <person name="Spring S."/>
            <person name="Fiebig A."/>
            <person name="Petersen J."/>
            <person name="Kyrpides N.C."/>
            <person name="Goker M."/>
            <person name="Klenk H.P."/>
        </authorList>
    </citation>
    <scope>NUCLEOTIDE SEQUENCE [LARGE SCALE GENOMIC DNA]</scope>
    <source>
        <strain evidence="2">DSM 16094</strain>
    </source>
</reference>
<accession>S9Q8P7</accession>